<proteinExistence type="predicted"/>
<evidence type="ECO:0000313" key="3">
    <source>
        <dbReference type="Proteomes" id="UP000613768"/>
    </source>
</evidence>
<sequence length="349" mass="37279">MIRVVRAVAAVLWLCLWSGGPTLAQEIDLYEGEVLVNDQSEATRNAALPRALAASLLRITGDPTVVSDPGIQSDLAQASLHLQHYRYRQDPQPGGGQQLSLVARFDPRAVDALVALSGRQVWPTPRPLPVVWLAIDDGRGARLLGSAQASVVQALSQRARVRGLKLSFPLLDLAEQRDVPVSALWAGDTAAARRASERYQSSVSLIGKLYRSPSGWTCDWKLYQGERLLGETSASAPDANSVLAVGADLAADLMAAAATSEIATGPAGRYLVEISGLRSAEDFSRVLAYLGRLSVVRSMAAQGAEGDRLRVELELSTGVQGLSRLLLTGNVLRPAEGSSESRPQFVLQP</sequence>
<evidence type="ECO:0000256" key="1">
    <source>
        <dbReference type="SAM" id="SignalP"/>
    </source>
</evidence>
<gene>
    <name evidence="2" type="ORF">IFO71_20460</name>
</gene>
<organism evidence="2 3">
    <name type="scientific">Pseudomarimonas arenosa</name>
    <dbReference type="NCBI Taxonomy" id="2774145"/>
    <lineage>
        <taxon>Bacteria</taxon>
        <taxon>Pseudomonadati</taxon>
        <taxon>Pseudomonadota</taxon>
        <taxon>Gammaproteobacteria</taxon>
        <taxon>Lysobacterales</taxon>
        <taxon>Lysobacteraceae</taxon>
        <taxon>Pseudomarimonas</taxon>
    </lineage>
</organism>
<comment type="caution">
    <text evidence="2">The sequence shown here is derived from an EMBL/GenBank/DDBJ whole genome shotgun (WGS) entry which is preliminary data.</text>
</comment>
<evidence type="ECO:0000313" key="2">
    <source>
        <dbReference type="EMBL" id="MBD8528128.1"/>
    </source>
</evidence>
<accession>A0AAW3ZQY0</accession>
<keyword evidence="1" id="KW-0732">Signal</keyword>
<reference evidence="2 3" key="1">
    <citation type="submission" date="2020-09" db="EMBL/GenBank/DDBJ databases">
        <title>Pseudoxanthomonas sp. CAU 1598 isolated from sand of Yaerae Beach.</title>
        <authorList>
            <person name="Kim W."/>
        </authorList>
    </citation>
    <scope>NUCLEOTIDE SEQUENCE [LARGE SCALE GENOMIC DNA]</scope>
    <source>
        <strain evidence="2 3">CAU 1598</strain>
    </source>
</reference>
<dbReference type="Pfam" id="PF09839">
    <property type="entry name" value="DUF2066"/>
    <property type="match status" value="1"/>
</dbReference>
<dbReference type="Proteomes" id="UP000613768">
    <property type="component" value="Unassembled WGS sequence"/>
</dbReference>
<dbReference type="AlphaFoldDB" id="A0AAW3ZQY0"/>
<dbReference type="InterPro" id="IPR018642">
    <property type="entry name" value="DUF2066"/>
</dbReference>
<name>A0AAW3ZQY0_9GAMM</name>
<keyword evidence="3" id="KW-1185">Reference proteome</keyword>
<feature type="signal peptide" evidence="1">
    <location>
        <begin position="1"/>
        <end position="24"/>
    </location>
</feature>
<dbReference type="EMBL" id="JACYTR010000085">
    <property type="protein sequence ID" value="MBD8528128.1"/>
    <property type="molecule type" value="Genomic_DNA"/>
</dbReference>
<protein>
    <submittedName>
        <fullName evidence="2">DUF2066 domain-containing protein</fullName>
    </submittedName>
</protein>
<feature type="chain" id="PRO_5043969058" evidence="1">
    <location>
        <begin position="25"/>
        <end position="349"/>
    </location>
</feature>
<dbReference type="RefSeq" id="WP_192031547.1">
    <property type="nucleotide sequence ID" value="NZ_JACYTR010000085.1"/>
</dbReference>